<dbReference type="InterPro" id="IPR034660">
    <property type="entry name" value="DinB/YfiT-like"/>
</dbReference>
<dbReference type="AlphaFoldDB" id="A0A6B8RI91"/>
<sequence length="134" mass="15537">MNLDRIYLVSDIEEFTPQIGRLVSMMNYARVTTLNTIEGLSVDQLDYLHDADSNSIGALLMHLAAVELGYQLDTFEKRKPNEAEIKKWQPAYELGDLGRKEIKGHSLDFYINELEEMRQNTLQEFRKKRLTLNG</sequence>
<reference evidence="2" key="1">
    <citation type="submission" date="2018-11" db="EMBL/GenBank/DDBJ databases">
        <title>Complete genome sequence of Paenibacillus sp. ML311-T8.</title>
        <authorList>
            <person name="Nam Y.-D."/>
            <person name="Kang J."/>
            <person name="Chung W.-H."/>
            <person name="Park Y.S."/>
        </authorList>
    </citation>
    <scope>NUCLEOTIDE SEQUENCE [LARGE SCALE GENOMIC DNA]</scope>
    <source>
        <strain evidence="2">ML311-T8</strain>
    </source>
</reference>
<dbReference type="EMBL" id="CP034235">
    <property type="protein sequence ID" value="QGQ95454.1"/>
    <property type="molecule type" value="Genomic_DNA"/>
</dbReference>
<accession>A0A6B8RI91</accession>
<evidence type="ECO:0000313" key="1">
    <source>
        <dbReference type="EMBL" id="QGQ95454.1"/>
    </source>
</evidence>
<organism evidence="1 2">
    <name type="scientific">Paenibacillus psychroresistens</name>
    <dbReference type="NCBI Taxonomy" id="1778678"/>
    <lineage>
        <taxon>Bacteria</taxon>
        <taxon>Bacillati</taxon>
        <taxon>Bacillota</taxon>
        <taxon>Bacilli</taxon>
        <taxon>Bacillales</taxon>
        <taxon>Paenibacillaceae</taxon>
        <taxon>Paenibacillus</taxon>
    </lineage>
</organism>
<dbReference type="KEGG" id="ppsc:EHS13_11450"/>
<dbReference type="InterPro" id="IPR007061">
    <property type="entry name" value="MST-like"/>
</dbReference>
<proteinExistence type="predicted"/>
<keyword evidence="2" id="KW-1185">Reference proteome</keyword>
<protein>
    <submittedName>
        <fullName evidence="1">DUF664 domain-containing protein</fullName>
    </submittedName>
</protein>
<dbReference type="RefSeq" id="WP_155700491.1">
    <property type="nucleotide sequence ID" value="NZ_CP034235.1"/>
</dbReference>
<gene>
    <name evidence="1" type="ORF">EHS13_11450</name>
</gene>
<evidence type="ECO:0000313" key="2">
    <source>
        <dbReference type="Proteomes" id="UP000426246"/>
    </source>
</evidence>
<name>A0A6B8RI91_9BACL</name>
<dbReference type="OrthoDB" id="117483at2"/>
<dbReference type="SUPFAM" id="SSF109854">
    <property type="entry name" value="DinB/YfiT-like putative metalloenzymes"/>
    <property type="match status" value="1"/>
</dbReference>
<dbReference type="Proteomes" id="UP000426246">
    <property type="component" value="Chromosome"/>
</dbReference>
<dbReference type="Pfam" id="PF04978">
    <property type="entry name" value="MST"/>
    <property type="match status" value="1"/>
</dbReference>
<dbReference type="Gene3D" id="1.20.120.450">
    <property type="entry name" value="dinb family like domain"/>
    <property type="match status" value="1"/>
</dbReference>